<evidence type="ECO:0000313" key="12">
    <source>
        <dbReference type="EMBL" id="MCH7407771.1"/>
    </source>
</evidence>
<protein>
    <recommendedName>
        <fullName evidence="3 9">DNA replication and repair protein RecF</fullName>
    </recommendedName>
</protein>
<evidence type="ECO:0000256" key="2">
    <source>
        <dbReference type="ARBA" id="ARBA00008016"/>
    </source>
</evidence>
<dbReference type="Gene3D" id="3.40.50.300">
    <property type="entry name" value="P-loop containing nucleotide triphosphate hydrolases"/>
    <property type="match status" value="1"/>
</dbReference>
<dbReference type="EMBL" id="JAKZGP010000001">
    <property type="protein sequence ID" value="MCH7407771.1"/>
    <property type="molecule type" value="Genomic_DNA"/>
</dbReference>
<gene>
    <name evidence="9" type="primary">recF</name>
    <name evidence="12" type="ORF">MM239_00060</name>
</gene>
<dbReference type="InterPro" id="IPR018078">
    <property type="entry name" value="DNA-binding_RecF_CS"/>
</dbReference>
<comment type="subcellular location">
    <subcellularLocation>
        <location evidence="1 9 10">Cytoplasm</location>
    </subcellularLocation>
</comment>
<dbReference type="Proteomes" id="UP001165489">
    <property type="component" value="Unassembled WGS sequence"/>
</dbReference>
<keyword evidence="5 9" id="KW-0235">DNA replication</keyword>
<evidence type="ECO:0000313" key="13">
    <source>
        <dbReference type="Proteomes" id="UP001165489"/>
    </source>
</evidence>
<dbReference type="InterPro" id="IPR027417">
    <property type="entry name" value="P-loop_NTPase"/>
</dbReference>
<keyword evidence="7 9" id="KW-0067">ATP-binding</keyword>
<dbReference type="PANTHER" id="PTHR32182">
    <property type="entry name" value="DNA REPLICATION AND REPAIR PROTEIN RECF"/>
    <property type="match status" value="1"/>
</dbReference>
<dbReference type="Pfam" id="PF02463">
    <property type="entry name" value="SMC_N"/>
    <property type="match status" value="1"/>
</dbReference>
<dbReference type="PANTHER" id="PTHR32182:SF0">
    <property type="entry name" value="DNA REPLICATION AND REPAIR PROTEIN RECF"/>
    <property type="match status" value="1"/>
</dbReference>
<evidence type="ECO:0000256" key="3">
    <source>
        <dbReference type="ARBA" id="ARBA00020170"/>
    </source>
</evidence>
<comment type="caution">
    <text evidence="12">The sequence shown here is derived from an EMBL/GenBank/DDBJ whole genome shotgun (WGS) entry which is preliminary data.</text>
</comment>
<evidence type="ECO:0000256" key="10">
    <source>
        <dbReference type="RuleBase" id="RU000578"/>
    </source>
</evidence>
<keyword evidence="9 10" id="KW-0742">SOS response</keyword>
<keyword evidence="13" id="KW-1185">Reference proteome</keyword>
<evidence type="ECO:0000256" key="9">
    <source>
        <dbReference type="HAMAP-Rule" id="MF_00365"/>
    </source>
</evidence>
<evidence type="ECO:0000256" key="4">
    <source>
        <dbReference type="ARBA" id="ARBA00022490"/>
    </source>
</evidence>
<keyword evidence="6 9" id="KW-0547">Nucleotide-binding</keyword>
<dbReference type="RefSeq" id="WP_241345716.1">
    <property type="nucleotide sequence ID" value="NZ_JAKZGP010000001.1"/>
</dbReference>
<proteinExistence type="inferred from homology"/>
<dbReference type="PROSITE" id="PS00617">
    <property type="entry name" value="RECF_1"/>
    <property type="match status" value="1"/>
</dbReference>
<evidence type="ECO:0000256" key="7">
    <source>
        <dbReference type="ARBA" id="ARBA00022840"/>
    </source>
</evidence>
<evidence type="ECO:0000259" key="11">
    <source>
        <dbReference type="Pfam" id="PF02463"/>
    </source>
</evidence>
<dbReference type="NCBIfam" id="TIGR00611">
    <property type="entry name" value="recf"/>
    <property type="match status" value="1"/>
</dbReference>
<name>A0ABS9UUC8_9BACT</name>
<sequence length="370" mass="42971">MHLKNLHLNQFKNYHSAKLEFSEEINCMVGINGSGKTNLLDAIHYLCLTKSALNTQDNQNILHNEAYFSLFGSFESENNTLDVRCIVESGKKKQLLQNGKIIEKMSDHVGTLPVVMIAPDDTSLIKEGSEERRRFFDNMLCQLDKSYMIALVRYQHFLKQRNALLKQFAESGRINKSHLEPYDVELIRLAKQISIARQNFIEAYKPMLLNHYAEISESREHVDIQYTTTCMEDSFEQQFVQNQSRDILLRRTSAGIHKDDFVFEIDQYPIKKFGSQGQQKSFLIALKLAQFEIFHTKKGTKPILLLDDIFDKLDDHRIEKLMLLVGDHRFGQLFITDARPERSIQILKGLDSEIKFFRVNQGIVEEFADQ</sequence>
<reference evidence="12" key="1">
    <citation type="submission" date="2022-03" db="EMBL/GenBank/DDBJ databases">
        <title>De novo assembled genomes of Belliella spp. (Cyclobacteriaceae) strains.</title>
        <authorList>
            <person name="Szabo A."/>
            <person name="Korponai K."/>
            <person name="Felfoldi T."/>
        </authorList>
    </citation>
    <scope>NUCLEOTIDE SEQUENCE</scope>
    <source>
        <strain evidence="12">DSM 111904</strain>
    </source>
</reference>
<dbReference type="Gene3D" id="1.20.1050.90">
    <property type="entry name" value="RecF/RecN/SMC, N-terminal domain"/>
    <property type="match status" value="1"/>
</dbReference>
<comment type="similarity">
    <text evidence="2 9 10">Belongs to the RecF family.</text>
</comment>
<evidence type="ECO:0000256" key="6">
    <source>
        <dbReference type="ARBA" id="ARBA00022741"/>
    </source>
</evidence>
<dbReference type="InterPro" id="IPR042174">
    <property type="entry name" value="RecF_2"/>
</dbReference>
<dbReference type="HAMAP" id="MF_00365">
    <property type="entry name" value="RecF"/>
    <property type="match status" value="1"/>
</dbReference>
<dbReference type="PROSITE" id="PS00618">
    <property type="entry name" value="RECF_2"/>
    <property type="match status" value="1"/>
</dbReference>
<organism evidence="12 13">
    <name type="scientific">Belliella filtrata</name>
    <dbReference type="NCBI Taxonomy" id="2923435"/>
    <lineage>
        <taxon>Bacteria</taxon>
        <taxon>Pseudomonadati</taxon>
        <taxon>Bacteroidota</taxon>
        <taxon>Cytophagia</taxon>
        <taxon>Cytophagales</taxon>
        <taxon>Cyclobacteriaceae</taxon>
        <taxon>Belliella</taxon>
    </lineage>
</organism>
<dbReference type="InterPro" id="IPR003395">
    <property type="entry name" value="RecF/RecN/SMC_N"/>
</dbReference>
<evidence type="ECO:0000256" key="1">
    <source>
        <dbReference type="ARBA" id="ARBA00004496"/>
    </source>
</evidence>
<dbReference type="SUPFAM" id="SSF52540">
    <property type="entry name" value="P-loop containing nucleoside triphosphate hydrolases"/>
    <property type="match status" value="1"/>
</dbReference>
<keyword evidence="9 10" id="KW-0227">DNA damage</keyword>
<keyword evidence="9 10" id="KW-0234">DNA repair</keyword>
<keyword evidence="8 9" id="KW-0238">DNA-binding</keyword>
<accession>A0ABS9UUC8</accession>
<comment type="function">
    <text evidence="9 10">The RecF protein is involved in DNA metabolism; it is required for DNA replication and normal SOS inducibility. RecF binds preferentially to single-stranded, linear DNA. It also seems to bind ATP.</text>
</comment>
<keyword evidence="4 9" id="KW-0963">Cytoplasm</keyword>
<dbReference type="InterPro" id="IPR001238">
    <property type="entry name" value="DNA-binding_RecF"/>
</dbReference>
<feature type="binding site" evidence="9">
    <location>
        <begin position="30"/>
        <end position="37"/>
    </location>
    <ligand>
        <name>ATP</name>
        <dbReference type="ChEBI" id="CHEBI:30616"/>
    </ligand>
</feature>
<feature type="domain" description="RecF/RecN/SMC N-terminal" evidence="11">
    <location>
        <begin position="2"/>
        <end position="342"/>
    </location>
</feature>
<evidence type="ECO:0000256" key="8">
    <source>
        <dbReference type="ARBA" id="ARBA00023125"/>
    </source>
</evidence>
<evidence type="ECO:0000256" key="5">
    <source>
        <dbReference type="ARBA" id="ARBA00022705"/>
    </source>
</evidence>